<dbReference type="EMBL" id="CAJNOJ010000192">
    <property type="protein sequence ID" value="CAF1269522.1"/>
    <property type="molecule type" value="Genomic_DNA"/>
</dbReference>
<dbReference type="Proteomes" id="UP000663852">
    <property type="component" value="Unassembled WGS sequence"/>
</dbReference>
<name>A0A815BG21_ADIRI</name>
<evidence type="ECO:0000313" key="1">
    <source>
        <dbReference type="EMBL" id="CAF1269522.1"/>
    </source>
</evidence>
<protein>
    <submittedName>
        <fullName evidence="1">Uncharacterized protein</fullName>
    </submittedName>
</protein>
<sequence>MSYFLPNFRIIVCTQKKLPLLESFDFIERCSTEDELLLKLAENTESVRILACSQEIFLNLPKESIPPNLETIYCISDLSNTIDSFEIIEKNAQITKVSNENDLVLNLLFKVILAYYSQSQKYQKDAEQSVANSCILIALETINQIKTNRDAFCPSL</sequence>
<accession>A0A815BG21</accession>
<proteinExistence type="predicted"/>
<reference evidence="1" key="1">
    <citation type="submission" date="2021-02" db="EMBL/GenBank/DDBJ databases">
        <authorList>
            <person name="Nowell W R."/>
        </authorList>
    </citation>
    <scope>NUCLEOTIDE SEQUENCE</scope>
</reference>
<gene>
    <name evidence="1" type="ORF">EDS130_LOCUS28953</name>
    <name evidence="2" type="ORF">XAT740_LOCUS42774</name>
</gene>
<dbReference type="OrthoDB" id="10026659at2759"/>
<dbReference type="AlphaFoldDB" id="A0A815BG21"/>
<evidence type="ECO:0000313" key="3">
    <source>
        <dbReference type="Proteomes" id="UP000663828"/>
    </source>
</evidence>
<comment type="caution">
    <text evidence="1">The sequence shown here is derived from an EMBL/GenBank/DDBJ whole genome shotgun (WGS) entry which is preliminary data.</text>
</comment>
<keyword evidence="3" id="KW-1185">Reference proteome</keyword>
<evidence type="ECO:0000313" key="2">
    <source>
        <dbReference type="EMBL" id="CAF1549413.1"/>
    </source>
</evidence>
<dbReference type="EMBL" id="CAJNOR010005173">
    <property type="protein sequence ID" value="CAF1549413.1"/>
    <property type="molecule type" value="Genomic_DNA"/>
</dbReference>
<organism evidence="1">
    <name type="scientific">Adineta ricciae</name>
    <name type="common">Rotifer</name>
    <dbReference type="NCBI Taxonomy" id="249248"/>
    <lineage>
        <taxon>Eukaryota</taxon>
        <taxon>Metazoa</taxon>
        <taxon>Spiralia</taxon>
        <taxon>Gnathifera</taxon>
        <taxon>Rotifera</taxon>
        <taxon>Eurotatoria</taxon>
        <taxon>Bdelloidea</taxon>
        <taxon>Adinetida</taxon>
        <taxon>Adinetidae</taxon>
        <taxon>Adineta</taxon>
    </lineage>
</organism>
<dbReference type="Proteomes" id="UP000663828">
    <property type="component" value="Unassembled WGS sequence"/>
</dbReference>